<keyword evidence="2" id="KW-1185">Reference proteome</keyword>
<dbReference type="EMBL" id="JBGMDY010000001">
    <property type="protein sequence ID" value="KAL2347005.1"/>
    <property type="molecule type" value="Genomic_DNA"/>
</dbReference>
<sequence length="86" mass="9609">MVGEKHNIIIKQLSLSALKETEIEMVSRVEEAKKRVQKAKTKQQWQKEIECNKGKIGKFKRSSSNMEDDGASSAILSLACIALCTN</sequence>
<evidence type="ECO:0000313" key="2">
    <source>
        <dbReference type="Proteomes" id="UP001603857"/>
    </source>
</evidence>
<dbReference type="AlphaFoldDB" id="A0ABD1NFV7"/>
<organism evidence="1 2">
    <name type="scientific">Flemingia macrophylla</name>
    <dbReference type="NCBI Taxonomy" id="520843"/>
    <lineage>
        <taxon>Eukaryota</taxon>
        <taxon>Viridiplantae</taxon>
        <taxon>Streptophyta</taxon>
        <taxon>Embryophyta</taxon>
        <taxon>Tracheophyta</taxon>
        <taxon>Spermatophyta</taxon>
        <taxon>Magnoliopsida</taxon>
        <taxon>eudicotyledons</taxon>
        <taxon>Gunneridae</taxon>
        <taxon>Pentapetalae</taxon>
        <taxon>rosids</taxon>
        <taxon>fabids</taxon>
        <taxon>Fabales</taxon>
        <taxon>Fabaceae</taxon>
        <taxon>Papilionoideae</taxon>
        <taxon>50 kb inversion clade</taxon>
        <taxon>NPAAA clade</taxon>
        <taxon>indigoferoid/millettioid clade</taxon>
        <taxon>Phaseoleae</taxon>
        <taxon>Flemingia</taxon>
    </lineage>
</organism>
<reference evidence="1 2" key="1">
    <citation type="submission" date="2024-08" db="EMBL/GenBank/DDBJ databases">
        <title>Insights into the chromosomal genome structure of Flemingia macrophylla.</title>
        <authorList>
            <person name="Ding Y."/>
            <person name="Zhao Y."/>
            <person name="Bi W."/>
            <person name="Wu M."/>
            <person name="Zhao G."/>
            <person name="Gong Y."/>
            <person name="Li W."/>
            <person name="Zhang P."/>
        </authorList>
    </citation>
    <scope>NUCLEOTIDE SEQUENCE [LARGE SCALE GENOMIC DNA]</scope>
    <source>
        <strain evidence="1">DYQJB</strain>
        <tissue evidence="1">Leaf</tissue>
    </source>
</reference>
<evidence type="ECO:0000313" key="1">
    <source>
        <dbReference type="EMBL" id="KAL2347005.1"/>
    </source>
</evidence>
<name>A0ABD1NFV7_9FABA</name>
<gene>
    <name evidence="1" type="ORF">Fmac_001005</name>
</gene>
<comment type="caution">
    <text evidence="1">The sequence shown here is derived from an EMBL/GenBank/DDBJ whole genome shotgun (WGS) entry which is preliminary data.</text>
</comment>
<dbReference type="PANTHER" id="PTHR38398:SF1">
    <property type="entry name" value="EXPRESSED PROTEIN"/>
    <property type="match status" value="1"/>
</dbReference>
<proteinExistence type="predicted"/>
<protein>
    <submittedName>
        <fullName evidence="1">Uncharacterized protein</fullName>
    </submittedName>
</protein>
<dbReference type="Proteomes" id="UP001603857">
    <property type="component" value="Unassembled WGS sequence"/>
</dbReference>
<accession>A0ABD1NFV7</accession>
<dbReference type="PANTHER" id="PTHR38398">
    <property type="entry name" value="EXPRESSED PROTEIN"/>
    <property type="match status" value="1"/>
</dbReference>